<dbReference type="InterPro" id="IPR046342">
    <property type="entry name" value="CBS_dom_sf"/>
</dbReference>
<dbReference type="PANTHER" id="PTHR22777">
    <property type="entry name" value="HEMOLYSIN-RELATED"/>
    <property type="match status" value="1"/>
</dbReference>
<evidence type="ECO:0000256" key="5">
    <source>
        <dbReference type="ARBA" id="ARBA00023122"/>
    </source>
</evidence>
<name>A0ABD5SAL9_9EURY</name>
<feature type="domain" description="CNNM transmembrane" evidence="10">
    <location>
        <begin position="2"/>
        <end position="190"/>
    </location>
</feature>
<dbReference type="SUPFAM" id="SSF54631">
    <property type="entry name" value="CBS-domain pair"/>
    <property type="match status" value="1"/>
</dbReference>
<dbReference type="Proteomes" id="UP001596442">
    <property type="component" value="Unassembled WGS sequence"/>
</dbReference>
<feature type="domain" description="CBS" evidence="9">
    <location>
        <begin position="271"/>
        <end position="331"/>
    </location>
</feature>
<comment type="subcellular location">
    <subcellularLocation>
        <location evidence="1">Membrane</location>
        <topology evidence="1">Multi-pass membrane protein</topology>
    </subcellularLocation>
</comment>
<dbReference type="InterPro" id="IPR005170">
    <property type="entry name" value="Transptr-assoc_dom"/>
</dbReference>
<evidence type="ECO:0000256" key="8">
    <source>
        <dbReference type="SAM" id="MobiDB-lite"/>
    </source>
</evidence>
<feature type="region of interest" description="Disordered" evidence="8">
    <location>
        <begin position="410"/>
        <end position="461"/>
    </location>
</feature>
<dbReference type="InterPro" id="IPR044751">
    <property type="entry name" value="Ion_transp-like_CBS"/>
</dbReference>
<accession>A0ABD5SAL9</accession>
<dbReference type="RefSeq" id="WP_379781244.1">
    <property type="nucleotide sequence ID" value="NZ_JBHSWW010000110.1"/>
</dbReference>
<dbReference type="SMART" id="SM00116">
    <property type="entry name" value="CBS"/>
    <property type="match status" value="2"/>
</dbReference>
<feature type="domain" description="CBS" evidence="9">
    <location>
        <begin position="209"/>
        <end position="268"/>
    </location>
</feature>
<evidence type="ECO:0000259" key="9">
    <source>
        <dbReference type="PROSITE" id="PS51371"/>
    </source>
</evidence>
<evidence type="ECO:0000313" key="12">
    <source>
        <dbReference type="Proteomes" id="UP001596442"/>
    </source>
</evidence>
<dbReference type="InterPro" id="IPR016169">
    <property type="entry name" value="FAD-bd_PCMH_sub2"/>
</dbReference>
<evidence type="ECO:0000256" key="2">
    <source>
        <dbReference type="ARBA" id="ARBA00022692"/>
    </source>
</evidence>
<sequence length="461" mass="47848">MDLTLTLLGAVAIVGLTAISGFFSSSELAVFSVAKHRVDSLVAEGVPGSAALATLRENPHRFLVTALVSNNVANIAAASVATAVLVQYLPAGQAATASTAFTSFFVIVFGEIAPKSYAVANAEKHALRVSRPVVLAQRVLRPVLFVFEAASGLVTRAVGGDTAIESYVSREEIETLVLSGEEGGALDPEEGAMIRGVLDMEGTRVTAVMVPRTDMVAVPDTATPAEAIERAATEHVTRLPVYGENRDDVVGIVDVRDAIRANAAGDDLASATREVTFIPASKPVDELFAEMRDDGHRMVIVVDEFGAVVGLATMEDVIEEVVGELVGRGETEHVRVTDAGTATVSGWTTVTYLNESLGIALPTAGEFETVAGLITEALGRLPEEGDRVEFGDVALIVTAATPTRVTRVRVEHPVAAPGAAPPDGSRKSTGDDADSDGEAASDVDSDGEAASDADTGATDEP</sequence>
<dbReference type="PROSITE" id="PS51846">
    <property type="entry name" value="CNNM"/>
    <property type="match status" value="1"/>
</dbReference>
<dbReference type="Pfam" id="PF00571">
    <property type="entry name" value="CBS"/>
    <property type="match status" value="2"/>
</dbReference>
<dbReference type="InterPro" id="IPR002550">
    <property type="entry name" value="CNNM"/>
</dbReference>
<keyword evidence="6" id="KW-0472">Membrane</keyword>
<dbReference type="EMBL" id="JBHSWW010000110">
    <property type="protein sequence ID" value="MFC6753541.1"/>
    <property type="molecule type" value="Genomic_DNA"/>
</dbReference>
<dbReference type="FunFam" id="3.10.580.10:FF:000002">
    <property type="entry name" value="Magnesium/cobalt efflux protein CorC"/>
    <property type="match status" value="1"/>
</dbReference>
<feature type="compositionally biased region" description="Acidic residues" evidence="8">
    <location>
        <begin position="431"/>
        <end position="461"/>
    </location>
</feature>
<dbReference type="InterPro" id="IPR000644">
    <property type="entry name" value="CBS_dom"/>
</dbReference>
<keyword evidence="5 7" id="KW-0129">CBS domain</keyword>
<keyword evidence="2" id="KW-0812">Transmembrane</keyword>
<dbReference type="CDD" id="cd04590">
    <property type="entry name" value="CBS_pair_CorC_HlyC_assoc"/>
    <property type="match status" value="1"/>
</dbReference>
<evidence type="ECO:0000256" key="7">
    <source>
        <dbReference type="PROSITE-ProRule" id="PRU00703"/>
    </source>
</evidence>
<comment type="caution">
    <text evidence="11">The sequence shown here is derived from an EMBL/GenBank/DDBJ whole genome shotgun (WGS) entry which is preliminary data.</text>
</comment>
<organism evidence="11 12">
    <name type="scientific">Halorubrum tibetense</name>
    <dbReference type="NCBI Taxonomy" id="175631"/>
    <lineage>
        <taxon>Archaea</taxon>
        <taxon>Methanobacteriati</taxon>
        <taxon>Methanobacteriota</taxon>
        <taxon>Stenosarchaea group</taxon>
        <taxon>Halobacteria</taxon>
        <taxon>Halobacteriales</taxon>
        <taxon>Haloferacaceae</taxon>
        <taxon>Halorubrum</taxon>
    </lineage>
</organism>
<dbReference type="SUPFAM" id="SSF56176">
    <property type="entry name" value="FAD-binding/transporter-associated domain-like"/>
    <property type="match status" value="1"/>
</dbReference>
<keyword evidence="3" id="KW-0677">Repeat</keyword>
<dbReference type="Pfam" id="PF01595">
    <property type="entry name" value="CNNM"/>
    <property type="match status" value="1"/>
</dbReference>
<evidence type="ECO:0000256" key="4">
    <source>
        <dbReference type="ARBA" id="ARBA00022989"/>
    </source>
</evidence>
<dbReference type="Gene3D" id="3.30.465.10">
    <property type="match status" value="1"/>
</dbReference>
<dbReference type="Gene3D" id="3.10.580.10">
    <property type="entry name" value="CBS-domain"/>
    <property type="match status" value="1"/>
</dbReference>
<keyword evidence="4" id="KW-1133">Transmembrane helix</keyword>
<dbReference type="InterPro" id="IPR036318">
    <property type="entry name" value="FAD-bd_PCMH-like_sf"/>
</dbReference>
<evidence type="ECO:0000256" key="1">
    <source>
        <dbReference type="ARBA" id="ARBA00004141"/>
    </source>
</evidence>
<evidence type="ECO:0000256" key="3">
    <source>
        <dbReference type="ARBA" id="ARBA00022737"/>
    </source>
</evidence>
<evidence type="ECO:0000313" key="11">
    <source>
        <dbReference type="EMBL" id="MFC6753541.1"/>
    </source>
</evidence>
<evidence type="ECO:0000259" key="10">
    <source>
        <dbReference type="PROSITE" id="PS51846"/>
    </source>
</evidence>
<dbReference type="GO" id="GO:0016020">
    <property type="term" value="C:membrane"/>
    <property type="evidence" value="ECO:0007669"/>
    <property type="project" value="UniProtKB-SubCell"/>
</dbReference>
<protein>
    <submittedName>
        <fullName evidence="11">Hemolysin family protein</fullName>
    </submittedName>
</protein>
<dbReference type="Pfam" id="PF03471">
    <property type="entry name" value="CorC_HlyC"/>
    <property type="match status" value="1"/>
</dbReference>
<dbReference type="PANTHER" id="PTHR22777:SF17">
    <property type="entry name" value="UPF0053 PROTEIN SLL0260"/>
    <property type="match status" value="1"/>
</dbReference>
<dbReference type="AlphaFoldDB" id="A0ABD5SAL9"/>
<reference evidence="11 12" key="1">
    <citation type="journal article" date="2019" name="Int. J. Syst. Evol. Microbiol.">
        <title>The Global Catalogue of Microorganisms (GCM) 10K type strain sequencing project: providing services to taxonomists for standard genome sequencing and annotation.</title>
        <authorList>
            <consortium name="The Broad Institute Genomics Platform"/>
            <consortium name="The Broad Institute Genome Sequencing Center for Infectious Disease"/>
            <person name="Wu L."/>
            <person name="Ma J."/>
        </authorList>
    </citation>
    <scope>NUCLEOTIDE SEQUENCE [LARGE SCALE GENOMIC DNA]</scope>
    <source>
        <strain evidence="11 12">CGMCC 1.3239</strain>
    </source>
</reference>
<proteinExistence type="predicted"/>
<dbReference type="PROSITE" id="PS51371">
    <property type="entry name" value="CBS"/>
    <property type="match status" value="2"/>
</dbReference>
<dbReference type="SMART" id="SM01091">
    <property type="entry name" value="CorC_HlyC"/>
    <property type="match status" value="1"/>
</dbReference>
<keyword evidence="12" id="KW-1185">Reference proteome</keyword>
<feature type="compositionally biased region" description="Low complexity" evidence="8">
    <location>
        <begin position="413"/>
        <end position="422"/>
    </location>
</feature>
<gene>
    <name evidence="11" type="ORF">ACFQEU_08705</name>
</gene>
<evidence type="ECO:0000256" key="6">
    <source>
        <dbReference type="ARBA" id="ARBA00023136"/>
    </source>
</evidence>